<dbReference type="Proteomes" id="UP000014408">
    <property type="component" value="Unassembled WGS sequence"/>
</dbReference>
<evidence type="ECO:0008006" key="4">
    <source>
        <dbReference type="Google" id="ProtNLM"/>
    </source>
</evidence>
<evidence type="ECO:0000313" key="2">
    <source>
        <dbReference type="EMBL" id="EPD68653.1"/>
    </source>
</evidence>
<feature type="transmembrane region" description="Helical" evidence="1">
    <location>
        <begin position="88"/>
        <end position="105"/>
    </location>
</feature>
<evidence type="ECO:0000313" key="3">
    <source>
        <dbReference type="Proteomes" id="UP000014408"/>
    </source>
</evidence>
<keyword evidence="1" id="KW-0812">Transmembrane</keyword>
<feature type="transmembrane region" description="Helical" evidence="1">
    <location>
        <begin position="211"/>
        <end position="231"/>
    </location>
</feature>
<dbReference type="GO" id="GO:0009390">
    <property type="term" value="C:dimethyl sulfoxide reductase complex"/>
    <property type="evidence" value="ECO:0007669"/>
    <property type="project" value="TreeGrafter"/>
</dbReference>
<organism evidence="2 3">
    <name type="scientific">Corynebacterium pyruviciproducens ATCC BAA-1742</name>
    <dbReference type="NCBI Taxonomy" id="1125779"/>
    <lineage>
        <taxon>Bacteria</taxon>
        <taxon>Bacillati</taxon>
        <taxon>Actinomycetota</taxon>
        <taxon>Actinomycetes</taxon>
        <taxon>Mycobacteriales</taxon>
        <taxon>Corynebacteriaceae</taxon>
        <taxon>Corynebacterium</taxon>
    </lineage>
</organism>
<feature type="transmembrane region" description="Helical" evidence="1">
    <location>
        <begin position="153"/>
        <end position="174"/>
    </location>
</feature>
<dbReference type="AlphaFoldDB" id="S2YWC1"/>
<dbReference type="GO" id="GO:0009389">
    <property type="term" value="F:dimethyl sulfoxide reductase activity"/>
    <property type="evidence" value="ECO:0007669"/>
    <property type="project" value="TreeGrafter"/>
</dbReference>
<comment type="caution">
    <text evidence="2">The sequence shown here is derived from an EMBL/GenBank/DDBJ whole genome shotgun (WGS) entry which is preliminary data.</text>
</comment>
<dbReference type="eggNOG" id="COG3302">
    <property type="taxonomic scope" value="Bacteria"/>
</dbReference>
<keyword evidence="1" id="KW-0472">Membrane</keyword>
<feature type="transmembrane region" description="Helical" evidence="1">
    <location>
        <begin position="49"/>
        <end position="68"/>
    </location>
</feature>
<proteinExistence type="predicted"/>
<reference evidence="2 3" key="1">
    <citation type="submission" date="2013-05" db="EMBL/GenBank/DDBJ databases">
        <title>The Genome Sequence of Corynebacterium pyruviciproducens 1773O (ATCC BAA-1742).</title>
        <authorList>
            <consortium name="The Broad Institute Genomics Platform"/>
            <person name="Earl A."/>
            <person name="Ward D."/>
            <person name="Feldgarden M."/>
            <person name="Gevers D."/>
            <person name="Tong J."/>
            <person name="Walker B."/>
            <person name="Young S."/>
            <person name="Zeng Q."/>
            <person name="Gargeya S."/>
            <person name="Fitzgerald M."/>
            <person name="Haas B."/>
            <person name="Abouelleil A."/>
            <person name="Allen A.W."/>
            <person name="Alvarado L."/>
            <person name="Arachchi H.M."/>
            <person name="Berlin A.M."/>
            <person name="Chapman S.B."/>
            <person name="Gainer-Dewar J."/>
            <person name="Goldberg J."/>
            <person name="Griggs A."/>
            <person name="Gujja S."/>
            <person name="Hansen M."/>
            <person name="Howarth C."/>
            <person name="Imamovic A."/>
            <person name="Ireland A."/>
            <person name="Larimer J."/>
            <person name="McCowan C."/>
            <person name="Murphy C."/>
            <person name="Pearson M."/>
            <person name="Poon T.W."/>
            <person name="Priest M."/>
            <person name="Roberts A."/>
            <person name="Saif S."/>
            <person name="Shea T."/>
            <person name="Sisk P."/>
            <person name="Sykes S."/>
            <person name="Wortman J."/>
            <person name="Nusbaum C."/>
            <person name="Birren B."/>
        </authorList>
    </citation>
    <scope>NUCLEOTIDE SEQUENCE [LARGE SCALE GENOMIC DNA]</scope>
    <source>
        <strain evidence="2 3">ATCC BAA-1742</strain>
    </source>
</reference>
<feature type="transmembrane region" description="Helical" evidence="1">
    <location>
        <begin position="290"/>
        <end position="312"/>
    </location>
</feature>
<dbReference type="STRING" id="1125779.HMPREF1219_01839"/>
<feature type="transmembrane region" description="Helical" evidence="1">
    <location>
        <begin position="251"/>
        <end position="270"/>
    </location>
</feature>
<name>S2YWC1_9CORY</name>
<dbReference type="Pfam" id="PF04976">
    <property type="entry name" value="DmsC"/>
    <property type="match status" value="1"/>
</dbReference>
<dbReference type="PANTHER" id="PTHR38095:SF2">
    <property type="entry name" value="ANAEROBIC DIMETHYL SULFOXIDE REDUCTASE CHAIN C"/>
    <property type="match status" value="1"/>
</dbReference>
<dbReference type="HOGENOM" id="CLU_064909_1_1_11"/>
<dbReference type="GO" id="GO:0005886">
    <property type="term" value="C:plasma membrane"/>
    <property type="evidence" value="ECO:0007669"/>
    <property type="project" value="TreeGrafter"/>
</dbReference>
<dbReference type="EMBL" id="ATBY01000015">
    <property type="protein sequence ID" value="EPD68653.1"/>
    <property type="molecule type" value="Genomic_DNA"/>
</dbReference>
<keyword evidence="3" id="KW-1185">Reference proteome</keyword>
<keyword evidence="1" id="KW-1133">Transmembrane helix</keyword>
<evidence type="ECO:0000256" key="1">
    <source>
        <dbReference type="SAM" id="Phobius"/>
    </source>
</evidence>
<dbReference type="PANTHER" id="PTHR38095">
    <property type="entry name" value="ANAEROBIC DIMETHYL SULFOXIDE REDUCTASE CHAIN YNFH"/>
    <property type="match status" value="1"/>
</dbReference>
<protein>
    <recommendedName>
        <fullName evidence="4">DMSO reductase anchor subunit (DmsC)</fullName>
    </recommendedName>
</protein>
<feature type="transmembrane region" description="Helical" evidence="1">
    <location>
        <begin position="6"/>
        <end position="28"/>
    </location>
</feature>
<dbReference type="InterPro" id="IPR007059">
    <property type="entry name" value="DmsC"/>
</dbReference>
<sequence length="321" mass="35606">MHMSEWPLTAFTVLAQMAVGGFIVLGFVQVLARSKYDSKTIDRVSDPALYALGPIMVLALMASIFHLGDPFHSPNALRNPFTSPLSREIWFGVGFAALGFAYSFVQWKRWFTPKVRQLLAGITALWGIGFLWIMSSVYLLRTVPSWNHWTTPAQFYTTAALLGTLAIATAFAAHPYMRNSPILRLAERIVPRGESEDTDDIKAASLIRECLNGFGFVTVLLLPLEIIIALFNYGRPAGVNPPVEEFTMAGLVVRLVLLVVGAGLMGMFLIKMTRAQEHNKERILTRSNTVLALVTASYLLVIVSEVIGRFMFYGSMDRIGI</sequence>
<feature type="transmembrane region" description="Helical" evidence="1">
    <location>
        <begin position="117"/>
        <end position="141"/>
    </location>
</feature>
<accession>S2YWC1</accession>
<gene>
    <name evidence="2" type="ORF">HMPREF1219_01839</name>
</gene>
<dbReference type="PATRIC" id="fig|1125779.3.peg.1785"/>
<dbReference type="GO" id="GO:0019645">
    <property type="term" value="P:anaerobic electron transport chain"/>
    <property type="evidence" value="ECO:0007669"/>
    <property type="project" value="InterPro"/>
</dbReference>